<keyword evidence="1" id="KW-0472">Membrane</keyword>
<keyword evidence="1" id="KW-1133">Transmembrane helix</keyword>
<accession>A0A6A6EQQ1</accession>
<reference evidence="2" key="1">
    <citation type="journal article" date="2020" name="Stud. Mycol.">
        <title>101 Dothideomycetes genomes: a test case for predicting lifestyles and emergence of pathogens.</title>
        <authorList>
            <person name="Haridas S."/>
            <person name="Albert R."/>
            <person name="Binder M."/>
            <person name="Bloem J."/>
            <person name="Labutti K."/>
            <person name="Salamov A."/>
            <person name="Andreopoulos B."/>
            <person name="Baker S."/>
            <person name="Barry K."/>
            <person name="Bills G."/>
            <person name="Bluhm B."/>
            <person name="Cannon C."/>
            <person name="Castanera R."/>
            <person name="Culley D."/>
            <person name="Daum C."/>
            <person name="Ezra D."/>
            <person name="Gonzalez J."/>
            <person name="Henrissat B."/>
            <person name="Kuo A."/>
            <person name="Liang C."/>
            <person name="Lipzen A."/>
            <person name="Lutzoni F."/>
            <person name="Magnuson J."/>
            <person name="Mondo S."/>
            <person name="Nolan M."/>
            <person name="Ohm R."/>
            <person name="Pangilinan J."/>
            <person name="Park H.-J."/>
            <person name="Ramirez L."/>
            <person name="Alfaro M."/>
            <person name="Sun H."/>
            <person name="Tritt A."/>
            <person name="Yoshinaga Y."/>
            <person name="Zwiers L.-H."/>
            <person name="Turgeon B."/>
            <person name="Goodwin S."/>
            <person name="Spatafora J."/>
            <person name="Crous P."/>
            <person name="Grigoriev I."/>
        </authorList>
    </citation>
    <scope>NUCLEOTIDE SEQUENCE</scope>
    <source>
        <strain evidence="2">CBS 207.26</strain>
    </source>
</reference>
<keyword evidence="3" id="KW-1185">Reference proteome</keyword>
<dbReference type="PANTHER" id="PTHR35394:SF5">
    <property type="entry name" value="DUF3176 DOMAIN-CONTAINING PROTEIN"/>
    <property type="match status" value="1"/>
</dbReference>
<evidence type="ECO:0000313" key="2">
    <source>
        <dbReference type="EMBL" id="KAF2192420.1"/>
    </source>
</evidence>
<dbReference type="PANTHER" id="PTHR35394">
    <property type="entry name" value="DUF3176 DOMAIN-CONTAINING PROTEIN"/>
    <property type="match status" value="1"/>
</dbReference>
<dbReference type="EMBL" id="ML994615">
    <property type="protein sequence ID" value="KAF2192420.1"/>
    <property type="molecule type" value="Genomic_DNA"/>
</dbReference>
<evidence type="ECO:0000256" key="1">
    <source>
        <dbReference type="SAM" id="Phobius"/>
    </source>
</evidence>
<gene>
    <name evidence="2" type="ORF">K469DRAFT_554810</name>
</gene>
<feature type="transmembrane region" description="Helical" evidence="1">
    <location>
        <begin position="59"/>
        <end position="79"/>
    </location>
</feature>
<keyword evidence="1" id="KW-0812">Transmembrane</keyword>
<evidence type="ECO:0000313" key="3">
    <source>
        <dbReference type="Proteomes" id="UP000800200"/>
    </source>
</evidence>
<dbReference type="AlphaFoldDB" id="A0A6A6EQQ1"/>
<dbReference type="Proteomes" id="UP000800200">
    <property type="component" value="Unassembled WGS sequence"/>
</dbReference>
<proteinExistence type="predicted"/>
<name>A0A6A6EQQ1_9PEZI</name>
<sequence length="125" mass="13346">MGSCSCDPTKCKQSSSLGLNGFAMRLSNIAVSMTNAMRTAGSSAVVFGTTWTTESFIEVSPACLAMSGALYLCITVFLFTTVWRTRTSDAPIWKSSPLVLLHCMSADNQLGSNKVMKESARSTSV</sequence>
<dbReference type="OrthoDB" id="5242705at2759"/>
<organism evidence="2 3">
    <name type="scientific">Zopfia rhizophila CBS 207.26</name>
    <dbReference type="NCBI Taxonomy" id="1314779"/>
    <lineage>
        <taxon>Eukaryota</taxon>
        <taxon>Fungi</taxon>
        <taxon>Dikarya</taxon>
        <taxon>Ascomycota</taxon>
        <taxon>Pezizomycotina</taxon>
        <taxon>Dothideomycetes</taxon>
        <taxon>Dothideomycetes incertae sedis</taxon>
        <taxon>Zopfiaceae</taxon>
        <taxon>Zopfia</taxon>
    </lineage>
</organism>
<protein>
    <submittedName>
        <fullName evidence="2">Uncharacterized protein</fullName>
    </submittedName>
</protein>